<evidence type="ECO:0000256" key="4">
    <source>
        <dbReference type="ARBA" id="ARBA00012792"/>
    </source>
</evidence>
<organism evidence="13">
    <name type="scientific">hydrothermal vent metagenome</name>
    <dbReference type="NCBI Taxonomy" id="652676"/>
    <lineage>
        <taxon>unclassified sequences</taxon>
        <taxon>metagenomes</taxon>
        <taxon>ecological metagenomes</taxon>
    </lineage>
</organism>
<dbReference type="NCBIfam" id="TIGR01812">
    <property type="entry name" value="sdhA_frdA_Gneg"/>
    <property type="match status" value="1"/>
</dbReference>
<evidence type="ECO:0000256" key="2">
    <source>
        <dbReference type="ARBA" id="ARBA00004170"/>
    </source>
</evidence>
<dbReference type="InterPro" id="IPR015939">
    <property type="entry name" value="Fum_Rdtase/Succ_DH_flav-like_C"/>
</dbReference>
<keyword evidence="8" id="KW-0249">Electron transport</keyword>
<comment type="subcellular location">
    <subcellularLocation>
        <location evidence="2">Membrane</location>
        <topology evidence="2">Peripheral membrane protein</topology>
    </subcellularLocation>
</comment>
<dbReference type="EC" id="1.3.5.1" evidence="4"/>
<dbReference type="InterPro" id="IPR003953">
    <property type="entry name" value="FAD-dep_OxRdtase_2_FAD-bd"/>
</dbReference>
<keyword evidence="7" id="KW-0274">FAD</keyword>
<feature type="domain" description="FAD-dependent oxidoreductase 2 FAD-binding" evidence="11">
    <location>
        <begin position="25"/>
        <end position="407"/>
    </location>
</feature>
<comment type="similarity">
    <text evidence="3">Belongs to the FAD-dependent oxidoreductase 2 family. FRD/SDH subfamily.</text>
</comment>
<dbReference type="FunFam" id="1.20.58.100:FF:000001">
    <property type="entry name" value="Succinate dehydrogenase flavoprotein subunit (SdhA)"/>
    <property type="match status" value="1"/>
</dbReference>
<dbReference type="FunFam" id="3.90.700.10:FF:000001">
    <property type="entry name" value="Mitochondrial succinate dehydrogenase flavoprotein subunit"/>
    <property type="match status" value="1"/>
</dbReference>
<dbReference type="Gene3D" id="3.50.50.60">
    <property type="entry name" value="FAD/NAD(P)-binding domain"/>
    <property type="match status" value="1"/>
</dbReference>
<comment type="cofactor">
    <cofactor evidence="1">
        <name>FAD</name>
        <dbReference type="ChEBI" id="CHEBI:57692"/>
    </cofactor>
</comment>
<evidence type="ECO:0000256" key="1">
    <source>
        <dbReference type="ARBA" id="ARBA00001974"/>
    </source>
</evidence>
<dbReference type="InterPro" id="IPR014006">
    <property type="entry name" value="Succ_Dhase_FrdA_Gneg"/>
</dbReference>
<dbReference type="InterPro" id="IPR030664">
    <property type="entry name" value="SdhA/FrdA/AprA"/>
</dbReference>
<dbReference type="AlphaFoldDB" id="A0A1W1D1U2"/>
<dbReference type="PIRSF" id="PIRSF000171">
    <property type="entry name" value="SDHA_APRA_LASPO"/>
    <property type="match status" value="1"/>
</dbReference>
<evidence type="ECO:0000259" key="12">
    <source>
        <dbReference type="Pfam" id="PF02910"/>
    </source>
</evidence>
<name>A0A1W1D1U2_9ZZZZ</name>
<dbReference type="InterPro" id="IPR037099">
    <property type="entry name" value="Fum_R/Succ_DH_flav-like_C_sf"/>
</dbReference>
<dbReference type="Pfam" id="PF02910">
    <property type="entry name" value="Succ_DH_flav_C"/>
    <property type="match status" value="1"/>
</dbReference>
<evidence type="ECO:0000313" key="13">
    <source>
        <dbReference type="EMBL" id="SFV71831.1"/>
    </source>
</evidence>
<feature type="domain" description="Fumarate reductase/succinate dehydrogenase flavoprotein-like C-terminal" evidence="12">
    <location>
        <begin position="462"/>
        <end position="588"/>
    </location>
</feature>
<evidence type="ECO:0000256" key="9">
    <source>
        <dbReference type="ARBA" id="ARBA00023002"/>
    </source>
</evidence>
<dbReference type="Gene3D" id="1.20.58.100">
    <property type="entry name" value="Fumarate reductase/succinate dehydrogenase flavoprotein-like, C-terminal domain"/>
    <property type="match status" value="1"/>
</dbReference>
<proteinExistence type="inferred from homology"/>
<protein>
    <recommendedName>
        <fullName evidence="4">succinate dehydrogenase</fullName>
        <ecNumber evidence="4">1.3.5.1</ecNumber>
    </recommendedName>
</protein>
<dbReference type="Gene3D" id="3.90.700.10">
    <property type="entry name" value="Succinate dehydrogenase/fumarate reductase flavoprotein, catalytic domain"/>
    <property type="match status" value="1"/>
</dbReference>
<dbReference type="PANTHER" id="PTHR11632">
    <property type="entry name" value="SUCCINATE DEHYDROGENASE 2 FLAVOPROTEIN SUBUNIT"/>
    <property type="match status" value="1"/>
</dbReference>
<keyword evidence="9" id="KW-0560">Oxidoreductase</keyword>
<dbReference type="GO" id="GO:0050660">
    <property type="term" value="F:flavin adenine dinucleotide binding"/>
    <property type="evidence" value="ECO:0007669"/>
    <property type="project" value="InterPro"/>
</dbReference>
<keyword evidence="6" id="KW-0285">Flavoprotein</keyword>
<evidence type="ECO:0000256" key="6">
    <source>
        <dbReference type="ARBA" id="ARBA00022630"/>
    </source>
</evidence>
<dbReference type="GO" id="GO:0009055">
    <property type="term" value="F:electron transfer activity"/>
    <property type="evidence" value="ECO:0007669"/>
    <property type="project" value="TreeGrafter"/>
</dbReference>
<accession>A0A1W1D1U2</accession>
<dbReference type="SUPFAM" id="SSF51905">
    <property type="entry name" value="FAD/NAD(P)-binding domain"/>
    <property type="match status" value="1"/>
</dbReference>
<evidence type="ECO:0000256" key="7">
    <source>
        <dbReference type="ARBA" id="ARBA00022827"/>
    </source>
</evidence>
<evidence type="ECO:0000259" key="11">
    <source>
        <dbReference type="Pfam" id="PF00890"/>
    </source>
</evidence>
<dbReference type="GO" id="GO:0022900">
    <property type="term" value="P:electron transport chain"/>
    <property type="evidence" value="ECO:0007669"/>
    <property type="project" value="InterPro"/>
</dbReference>
<dbReference type="InterPro" id="IPR036188">
    <property type="entry name" value="FAD/NAD-bd_sf"/>
</dbReference>
<dbReference type="InterPro" id="IPR027477">
    <property type="entry name" value="Succ_DH/fumarate_Rdtase_cat_sf"/>
</dbReference>
<evidence type="ECO:0000256" key="10">
    <source>
        <dbReference type="ARBA" id="ARBA00023136"/>
    </source>
</evidence>
<dbReference type="EMBL" id="FPHM01000318">
    <property type="protein sequence ID" value="SFV71831.1"/>
    <property type="molecule type" value="Genomic_DNA"/>
</dbReference>
<dbReference type="GO" id="GO:0008177">
    <property type="term" value="F:succinate dehydrogenase (quinone) activity"/>
    <property type="evidence" value="ECO:0007669"/>
    <property type="project" value="UniProtKB-EC"/>
</dbReference>
<dbReference type="GO" id="GO:0009061">
    <property type="term" value="P:anaerobic respiration"/>
    <property type="evidence" value="ECO:0007669"/>
    <property type="project" value="TreeGrafter"/>
</dbReference>
<dbReference type="SUPFAM" id="SSF46977">
    <property type="entry name" value="Succinate dehydrogenase/fumarate reductase flavoprotein C-terminal domain"/>
    <property type="match status" value="1"/>
</dbReference>
<keyword evidence="10" id="KW-0472">Membrane</keyword>
<dbReference type="GO" id="GO:0005886">
    <property type="term" value="C:plasma membrane"/>
    <property type="evidence" value="ECO:0007669"/>
    <property type="project" value="TreeGrafter"/>
</dbReference>
<dbReference type="Gene3D" id="4.10.80.40">
    <property type="entry name" value="succinate dehydrogenase protein domain"/>
    <property type="match status" value="1"/>
</dbReference>
<gene>
    <name evidence="13" type="ORF">MNB_SV-13-826</name>
</gene>
<dbReference type="Pfam" id="PF00890">
    <property type="entry name" value="FAD_binding_2"/>
    <property type="match status" value="1"/>
</dbReference>
<dbReference type="InterPro" id="IPR003952">
    <property type="entry name" value="FRD_SDH_FAD_BS"/>
</dbReference>
<dbReference type="PANTHER" id="PTHR11632:SF51">
    <property type="entry name" value="SUCCINATE DEHYDROGENASE [UBIQUINONE] FLAVOPROTEIN SUBUNIT, MITOCHONDRIAL"/>
    <property type="match status" value="1"/>
</dbReference>
<keyword evidence="5" id="KW-0813">Transport</keyword>
<evidence type="ECO:0000256" key="3">
    <source>
        <dbReference type="ARBA" id="ARBA00008040"/>
    </source>
</evidence>
<reference evidence="13" key="1">
    <citation type="submission" date="2016-10" db="EMBL/GenBank/DDBJ databases">
        <authorList>
            <person name="de Groot N.N."/>
        </authorList>
    </citation>
    <scope>NUCLEOTIDE SEQUENCE</scope>
</reference>
<sequence length="588" mass="64427">MQILSLLKGHSSMSKNSDIKIYEYDAVVVGSGLAGLAAAKELTEAGKKTAVITKLHPLRSHSGAAQGGINAALGAEDSTELHEFDTVKGSDYLADQDCVELMCTKAPETIRWAERMGAVFSRNEEGNIAIRPFGGQSQPRACYAKDRTGLTLLQTIYEQADRAGIEVYDEWYAGDLIYEDGKVSGVVAYNIANSEVAIFNSKVTMFATGGNGRLFRFNSNAHANTGDSLSIVARHGLPLEDMEFVQFHPSGLGGSGVLISEAARGEGGRLFNSEGERFMTKYAPNAMELASRDVVSRAIMEEVRQGRGVGKDGQSVNLDLTHLDPQIILTRLPELRELAIAFQGQDMLKEAIHISATAHYSMGGIPTNINCQVEKNADKDLVEGFYAAGECACVSVHGANRLGANSVLEAMLFGRHAGENMIKALDEGITLRKASVEDASTCVAEMHTIKTSNGKERIPKLRTELQNGMTKNAGVFRTKESLEAQLTIIDDLLLRFKEVRIDDKSNTFNTDLQEAIELGHMIESSKIVVVGALTREESRGGHYREDFDTRNDEKFMKHTYATMDENYNINIAWGEVTQGKFEPMERKY</sequence>
<evidence type="ECO:0000256" key="8">
    <source>
        <dbReference type="ARBA" id="ARBA00022982"/>
    </source>
</evidence>
<dbReference type="PROSITE" id="PS00504">
    <property type="entry name" value="FRD_SDH_FAD_BINDING"/>
    <property type="match status" value="1"/>
</dbReference>
<dbReference type="SUPFAM" id="SSF56425">
    <property type="entry name" value="Succinate dehydrogenase/fumarate reductase flavoprotein, catalytic domain"/>
    <property type="match status" value="1"/>
</dbReference>
<evidence type="ECO:0000256" key="5">
    <source>
        <dbReference type="ARBA" id="ARBA00022448"/>
    </source>
</evidence>